<proteinExistence type="predicted"/>
<gene>
    <name evidence="2" type="ORF">SDC9_57248</name>
</gene>
<evidence type="ECO:0000259" key="1">
    <source>
        <dbReference type="Pfam" id="PF11823"/>
    </source>
</evidence>
<evidence type="ECO:0000313" key="2">
    <source>
        <dbReference type="EMBL" id="MPM10911.1"/>
    </source>
</evidence>
<organism evidence="2">
    <name type="scientific">bioreactor metagenome</name>
    <dbReference type="NCBI Taxonomy" id="1076179"/>
    <lineage>
        <taxon>unclassified sequences</taxon>
        <taxon>metagenomes</taxon>
        <taxon>ecological metagenomes</taxon>
    </lineage>
</organism>
<reference evidence="2" key="1">
    <citation type="submission" date="2019-08" db="EMBL/GenBank/DDBJ databases">
        <authorList>
            <person name="Kucharzyk K."/>
            <person name="Murdoch R.W."/>
            <person name="Higgins S."/>
            <person name="Loffler F."/>
        </authorList>
    </citation>
    <scope>NUCLEOTIDE SEQUENCE</scope>
</reference>
<accession>A0A644X4Y4</accession>
<feature type="domain" description="Putative Se/S carrier protein-like" evidence="1">
    <location>
        <begin position="11"/>
        <end position="58"/>
    </location>
</feature>
<dbReference type="AlphaFoldDB" id="A0A644X4Y4"/>
<protein>
    <recommendedName>
        <fullName evidence="1">Putative Se/S carrier protein-like domain-containing protein</fullName>
    </recommendedName>
</protein>
<name>A0A644X4Y4_9ZZZZ</name>
<dbReference type="EMBL" id="VSSQ01001757">
    <property type="protein sequence ID" value="MPM10911.1"/>
    <property type="molecule type" value="Genomic_DNA"/>
</dbReference>
<comment type="caution">
    <text evidence="2">The sequence shown here is derived from an EMBL/GenBank/DDBJ whole genome shotgun (WGS) entry which is preliminary data.</text>
</comment>
<dbReference type="InterPro" id="IPR021778">
    <property type="entry name" value="Se/S_carrier-like"/>
</dbReference>
<sequence>MGLGTEKAVKQYIATFFDHWGAVQFRNHAKARQVACTLKPVPRSLSSSCGTCAWYESEGWDIGYKIEELEAVYRHEGAQFVKEM</sequence>
<dbReference type="Pfam" id="PF11823">
    <property type="entry name" value="Se_S_carrier"/>
    <property type="match status" value="1"/>
</dbReference>